<comment type="caution">
    <text evidence="7">The sequence shown here is derived from an EMBL/GenBank/DDBJ whole genome shotgun (WGS) entry which is preliminary data.</text>
</comment>
<gene>
    <name evidence="7" type="ORF">AAFF_G00218330</name>
</gene>
<keyword evidence="5" id="KW-0809">Transit peptide</keyword>
<evidence type="ECO:0000256" key="2">
    <source>
        <dbReference type="ARBA" id="ARBA00008219"/>
    </source>
</evidence>
<accession>A0AAD7SVW1</accession>
<dbReference type="SUPFAM" id="SSF48452">
    <property type="entry name" value="TPR-like"/>
    <property type="match status" value="1"/>
</dbReference>
<keyword evidence="6" id="KW-0496">Mitochondrion</keyword>
<evidence type="ECO:0000256" key="5">
    <source>
        <dbReference type="ARBA" id="ARBA00022946"/>
    </source>
</evidence>
<dbReference type="GO" id="GO:0034551">
    <property type="term" value="P:mitochondrial respiratory chain complex III assembly"/>
    <property type="evidence" value="ECO:0007669"/>
    <property type="project" value="InterPro"/>
</dbReference>
<name>A0AAD7SVW1_9TELE</name>
<sequence length="300" mass="33940">MALRNVTRLLHLPGHRAQVQPVAVAWCRTRCLCTAAHAEMHAFKREGMVTYQSEVGRRDLCRRSYGVSNAVCSRENSGDNSTNGTNRNFMLYSVLAFSLFGKSDEEDEAQKTEDEIIMLLKRAKLSMMRDEMEAASGYLHQAIKLAHQSHNTQAIIYTYSLMANLAFVQGQLTNAEKLFKAAMSFLLSGGTPQDDNAVIEMSLKLAAIYASQNKHELADHGFRFCMESLEAKIEKQKDLPEDALPDVERKDTRLLLGLCLDSRARYRTAMHHLEQARATTSVPCRFAVRSRGRHTHRLWC</sequence>
<dbReference type="PANTHER" id="PTHR13143:SF6">
    <property type="entry name" value="TETRATRICOPEPTIDE REPEAT PROTEIN 19, MITOCHONDRIAL"/>
    <property type="match status" value="1"/>
</dbReference>
<dbReference type="AlphaFoldDB" id="A0AAD7SVW1"/>
<keyword evidence="4" id="KW-0802">TPR repeat</keyword>
<dbReference type="InterPro" id="IPR011990">
    <property type="entry name" value="TPR-like_helical_dom_sf"/>
</dbReference>
<comment type="similarity">
    <text evidence="2">Belongs to the TTC19 family.</text>
</comment>
<protein>
    <recommendedName>
        <fullName evidence="9">MalT-like TPR region domain-containing protein</fullName>
    </recommendedName>
</protein>
<organism evidence="7 8">
    <name type="scientific">Aldrovandia affinis</name>
    <dbReference type="NCBI Taxonomy" id="143900"/>
    <lineage>
        <taxon>Eukaryota</taxon>
        <taxon>Metazoa</taxon>
        <taxon>Chordata</taxon>
        <taxon>Craniata</taxon>
        <taxon>Vertebrata</taxon>
        <taxon>Euteleostomi</taxon>
        <taxon>Actinopterygii</taxon>
        <taxon>Neopterygii</taxon>
        <taxon>Teleostei</taxon>
        <taxon>Notacanthiformes</taxon>
        <taxon>Halosauridae</taxon>
        <taxon>Aldrovandia</taxon>
    </lineage>
</organism>
<evidence type="ECO:0000256" key="1">
    <source>
        <dbReference type="ARBA" id="ARBA00004173"/>
    </source>
</evidence>
<keyword evidence="8" id="KW-1185">Reference proteome</keyword>
<evidence type="ECO:0000313" key="8">
    <source>
        <dbReference type="Proteomes" id="UP001221898"/>
    </source>
</evidence>
<keyword evidence="3" id="KW-0677">Repeat</keyword>
<dbReference type="PANTHER" id="PTHR13143">
    <property type="entry name" value="TETRATRICOPEPTIDE REPEAT PROTEIN 19"/>
    <property type="match status" value="1"/>
</dbReference>
<evidence type="ECO:0000256" key="3">
    <source>
        <dbReference type="ARBA" id="ARBA00022737"/>
    </source>
</evidence>
<dbReference type="Proteomes" id="UP001221898">
    <property type="component" value="Unassembled WGS sequence"/>
</dbReference>
<dbReference type="EMBL" id="JAINUG010000029">
    <property type="protein sequence ID" value="KAJ8409774.1"/>
    <property type="molecule type" value="Genomic_DNA"/>
</dbReference>
<proteinExistence type="inferred from homology"/>
<evidence type="ECO:0000313" key="7">
    <source>
        <dbReference type="EMBL" id="KAJ8409774.1"/>
    </source>
</evidence>
<dbReference type="GO" id="GO:0005743">
    <property type="term" value="C:mitochondrial inner membrane"/>
    <property type="evidence" value="ECO:0007669"/>
    <property type="project" value="TreeGrafter"/>
</dbReference>
<dbReference type="InterPro" id="IPR040395">
    <property type="entry name" value="TTC19"/>
</dbReference>
<reference evidence="7" key="1">
    <citation type="journal article" date="2023" name="Science">
        <title>Genome structures resolve the early diversification of teleost fishes.</title>
        <authorList>
            <person name="Parey E."/>
            <person name="Louis A."/>
            <person name="Montfort J."/>
            <person name="Bouchez O."/>
            <person name="Roques C."/>
            <person name="Iampietro C."/>
            <person name="Lluch J."/>
            <person name="Castinel A."/>
            <person name="Donnadieu C."/>
            <person name="Desvignes T."/>
            <person name="Floi Bucao C."/>
            <person name="Jouanno E."/>
            <person name="Wen M."/>
            <person name="Mejri S."/>
            <person name="Dirks R."/>
            <person name="Jansen H."/>
            <person name="Henkel C."/>
            <person name="Chen W.J."/>
            <person name="Zahm M."/>
            <person name="Cabau C."/>
            <person name="Klopp C."/>
            <person name="Thompson A.W."/>
            <person name="Robinson-Rechavi M."/>
            <person name="Braasch I."/>
            <person name="Lecointre G."/>
            <person name="Bobe J."/>
            <person name="Postlethwait J.H."/>
            <person name="Berthelot C."/>
            <person name="Roest Crollius H."/>
            <person name="Guiguen Y."/>
        </authorList>
    </citation>
    <scope>NUCLEOTIDE SEQUENCE</scope>
    <source>
        <strain evidence="7">NC1722</strain>
    </source>
</reference>
<evidence type="ECO:0008006" key="9">
    <source>
        <dbReference type="Google" id="ProtNLM"/>
    </source>
</evidence>
<dbReference type="Gene3D" id="1.25.40.10">
    <property type="entry name" value="Tetratricopeptide repeat domain"/>
    <property type="match status" value="1"/>
</dbReference>
<evidence type="ECO:0000256" key="4">
    <source>
        <dbReference type="ARBA" id="ARBA00022803"/>
    </source>
</evidence>
<comment type="subcellular location">
    <subcellularLocation>
        <location evidence="1">Mitochondrion</location>
    </subcellularLocation>
</comment>
<evidence type="ECO:0000256" key="6">
    <source>
        <dbReference type="ARBA" id="ARBA00023128"/>
    </source>
</evidence>